<feature type="compositionally biased region" description="Basic and acidic residues" evidence="6">
    <location>
        <begin position="66"/>
        <end position="79"/>
    </location>
</feature>
<comment type="similarity">
    <text evidence="1">Belongs to the carotenoid oxygenase family.</text>
</comment>
<dbReference type="PANTHER" id="PTHR10543">
    <property type="entry name" value="BETA-CAROTENE DIOXYGENASE"/>
    <property type="match status" value="1"/>
</dbReference>
<dbReference type="Pfam" id="PF03055">
    <property type="entry name" value="RPE65"/>
    <property type="match status" value="1"/>
</dbReference>
<dbReference type="GO" id="GO:0010436">
    <property type="term" value="F:carotenoid dioxygenase activity"/>
    <property type="evidence" value="ECO:0007669"/>
    <property type="project" value="TreeGrafter"/>
</dbReference>
<feature type="binding site" evidence="5">
    <location>
        <position position="420"/>
    </location>
    <ligand>
        <name>Fe cation</name>
        <dbReference type="ChEBI" id="CHEBI:24875"/>
        <note>catalytic</note>
    </ligand>
</feature>
<proteinExistence type="inferred from homology"/>
<evidence type="ECO:0000256" key="2">
    <source>
        <dbReference type="ARBA" id="ARBA00022723"/>
    </source>
</evidence>
<evidence type="ECO:0000256" key="3">
    <source>
        <dbReference type="ARBA" id="ARBA00023002"/>
    </source>
</evidence>
<dbReference type="AlphaFoldDB" id="A0AAV1I882"/>
<evidence type="ECO:0000256" key="6">
    <source>
        <dbReference type="SAM" id="MobiDB-lite"/>
    </source>
</evidence>
<keyword evidence="8" id="KW-1185">Reference proteome</keyword>
<dbReference type="GO" id="GO:0009507">
    <property type="term" value="C:chloroplast"/>
    <property type="evidence" value="ECO:0007669"/>
    <property type="project" value="TreeGrafter"/>
</dbReference>
<feature type="binding site" evidence="5">
    <location>
        <position position="603"/>
    </location>
    <ligand>
        <name>Fe cation</name>
        <dbReference type="ChEBI" id="CHEBI:24875"/>
        <note>catalytic</note>
    </ligand>
</feature>
<gene>
    <name evidence="7" type="ORF">CVIRNUC_005715</name>
</gene>
<dbReference type="PANTHER" id="PTHR10543:SF24">
    <property type="entry name" value="CAROTENOID ISOMEROOXYGENASE"/>
    <property type="match status" value="1"/>
</dbReference>
<accession>A0AAV1I882</accession>
<dbReference type="GO" id="GO:0016121">
    <property type="term" value="P:carotene catabolic process"/>
    <property type="evidence" value="ECO:0007669"/>
    <property type="project" value="TreeGrafter"/>
</dbReference>
<comment type="cofactor">
    <cofactor evidence="5">
        <name>Fe(2+)</name>
        <dbReference type="ChEBI" id="CHEBI:29033"/>
    </cofactor>
    <text evidence="5">Binds 1 Fe(2+) ion per subunit.</text>
</comment>
<protein>
    <submittedName>
        <fullName evidence="7">Uncharacterized protein</fullName>
    </submittedName>
</protein>
<evidence type="ECO:0000256" key="1">
    <source>
        <dbReference type="ARBA" id="ARBA00006787"/>
    </source>
</evidence>
<evidence type="ECO:0000256" key="5">
    <source>
        <dbReference type="PIRSR" id="PIRSR604294-1"/>
    </source>
</evidence>
<sequence>MYLQHISWSVASSCYPALYGQHTRGSCPLSTERVPYTCCSLSPSCRRQRMSEARWHAFSRTVKGVQKTDDDISQKELHKSPSPQSYRKQRTSLRAVAQASKLYVKAKPHPPARMAAATMDAPSAPSTSQTYPTEAARLTAFTEDITPELREPTQAAVEGTLPSWLHGSLVRNGPGTFRGMKHLFDGYAMLVKVHFEGGQASVLQRFVESGAFKAFRKAGTMQYPEFGTQVGRLKSLWLTLLGMTGLGQGFTDNSSVSVISTPDQKELYTMTESVAGTYRADLGSLATLGAVKFNDGVSGLLTTAHPTLMEDGTLINITNGFGSHYTLFRQDRSTNVRTEIAKVPVRSPPTPSWIHDFPVTQNYAVVPETPVVFNLKATLFGGADHIMFDWKPEQRTILHLVDLRTGQMKQIDAPAYFTFHYINSFETPDGKALCIDFSQFEDPGFLNGLYLDNLRQHKQSVAKSPVVRMTVPLDNSSGSASIAPLMKDDSYTFCELPRVNPNYKGKPYRYGYAVSARPPTSYGNALSKFDMEAGTSKQWHEAGCIPVEPVMVPRPGAQDEDDGVVLSFVSAAEGGTFLLVLDAGRFEEVARVKMPHGIPYGFHGTFVPADGSLPINKG</sequence>
<keyword evidence="3" id="KW-0560">Oxidoreductase</keyword>
<feature type="region of interest" description="Disordered" evidence="6">
    <location>
        <begin position="64"/>
        <end position="91"/>
    </location>
</feature>
<dbReference type="GO" id="GO:0046872">
    <property type="term" value="F:metal ion binding"/>
    <property type="evidence" value="ECO:0007669"/>
    <property type="project" value="UniProtKB-KW"/>
</dbReference>
<dbReference type="EMBL" id="CAUYUE010000007">
    <property type="protein sequence ID" value="CAK0782493.1"/>
    <property type="molecule type" value="Genomic_DNA"/>
</dbReference>
<feature type="binding site" evidence="5">
    <location>
        <position position="355"/>
    </location>
    <ligand>
        <name>Fe cation</name>
        <dbReference type="ChEBI" id="CHEBI:24875"/>
        <note>catalytic</note>
    </ligand>
</feature>
<dbReference type="InterPro" id="IPR004294">
    <property type="entry name" value="Carotenoid_Oase"/>
</dbReference>
<evidence type="ECO:0000256" key="4">
    <source>
        <dbReference type="ARBA" id="ARBA00023004"/>
    </source>
</evidence>
<evidence type="ECO:0000313" key="7">
    <source>
        <dbReference type="EMBL" id="CAK0782493.1"/>
    </source>
</evidence>
<dbReference type="Proteomes" id="UP001314263">
    <property type="component" value="Unassembled WGS sequence"/>
</dbReference>
<keyword evidence="4 5" id="KW-0408">Iron</keyword>
<reference evidence="7 8" key="1">
    <citation type="submission" date="2023-10" db="EMBL/GenBank/DDBJ databases">
        <authorList>
            <person name="Maclean D."/>
            <person name="Macfadyen A."/>
        </authorList>
    </citation>
    <scope>NUCLEOTIDE SEQUENCE [LARGE SCALE GENOMIC DNA]</scope>
</reference>
<name>A0AAV1I882_9CHLO</name>
<evidence type="ECO:0000313" key="8">
    <source>
        <dbReference type="Proteomes" id="UP001314263"/>
    </source>
</evidence>
<organism evidence="7 8">
    <name type="scientific">Coccomyxa viridis</name>
    <dbReference type="NCBI Taxonomy" id="1274662"/>
    <lineage>
        <taxon>Eukaryota</taxon>
        <taxon>Viridiplantae</taxon>
        <taxon>Chlorophyta</taxon>
        <taxon>core chlorophytes</taxon>
        <taxon>Trebouxiophyceae</taxon>
        <taxon>Trebouxiophyceae incertae sedis</taxon>
        <taxon>Coccomyxaceae</taxon>
        <taxon>Coccomyxa</taxon>
    </lineage>
</organism>
<feature type="binding site" evidence="5">
    <location>
        <position position="305"/>
    </location>
    <ligand>
        <name>Fe cation</name>
        <dbReference type="ChEBI" id="CHEBI:24875"/>
        <note>catalytic</note>
    </ligand>
</feature>
<keyword evidence="2 5" id="KW-0479">Metal-binding</keyword>
<feature type="region of interest" description="Disordered" evidence="6">
    <location>
        <begin position="107"/>
        <end position="130"/>
    </location>
</feature>
<comment type="caution">
    <text evidence="7">The sequence shown here is derived from an EMBL/GenBank/DDBJ whole genome shotgun (WGS) entry which is preliminary data.</text>
</comment>